<protein>
    <submittedName>
        <fullName evidence="2">YopX protein</fullName>
    </submittedName>
</protein>
<accession>A0A8S5TZB7</accession>
<reference evidence="2" key="1">
    <citation type="journal article" date="2021" name="Proc. Natl. Acad. Sci. U.S.A.">
        <title>A Catalog of Tens of Thousands of Viruses from Human Metagenomes Reveals Hidden Associations with Chronic Diseases.</title>
        <authorList>
            <person name="Tisza M.J."/>
            <person name="Buck C.B."/>
        </authorList>
    </citation>
    <scope>NUCLEOTIDE SEQUENCE</scope>
    <source>
        <strain evidence="2">Ctxyw6</strain>
    </source>
</reference>
<dbReference type="SUPFAM" id="SSF159006">
    <property type="entry name" value="YopX-like"/>
    <property type="match status" value="1"/>
</dbReference>
<dbReference type="EMBL" id="BK015963">
    <property type="protein sequence ID" value="DAF87522.1"/>
    <property type="molecule type" value="Genomic_DNA"/>
</dbReference>
<evidence type="ECO:0000259" key="1">
    <source>
        <dbReference type="Pfam" id="PF09643"/>
    </source>
</evidence>
<sequence>MKQPKVYIKRLDRVLEVESIRFDTKVVEIYDEAASRYRYCDFDEVAFIYGTGFKDKNGKEIESGDILKTEFEDVFTIKFNNVYGFCAVDEDDKYWFADENLMYELREALSKSEVIGNIYEKKELLEE</sequence>
<feature type="domain" description="YopX protein" evidence="1">
    <location>
        <begin position="41"/>
        <end position="126"/>
    </location>
</feature>
<dbReference type="Gene3D" id="2.30.30.290">
    <property type="entry name" value="YopX-like domains"/>
    <property type="match status" value="1"/>
</dbReference>
<dbReference type="Pfam" id="PF09643">
    <property type="entry name" value="YopX"/>
    <property type="match status" value="1"/>
</dbReference>
<dbReference type="InterPro" id="IPR023385">
    <property type="entry name" value="YopX-like_C"/>
</dbReference>
<proteinExistence type="predicted"/>
<name>A0A8S5TZB7_9CAUD</name>
<dbReference type="InterPro" id="IPR019096">
    <property type="entry name" value="YopX_protein"/>
</dbReference>
<organism evidence="2">
    <name type="scientific">Siphoviridae sp. ctxyw6</name>
    <dbReference type="NCBI Taxonomy" id="2825742"/>
    <lineage>
        <taxon>Viruses</taxon>
        <taxon>Duplodnaviria</taxon>
        <taxon>Heunggongvirae</taxon>
        <taxon>Uroviricota</taxon>
        <taxon>Caudoviricetes</taxon>
    </lineage>
</organism>
<evidence type="ECO:0000313" key="2">
    <source>
        <dbReference type="EMBL" id="DAF87522.1"/>
    </source>
</evidence>